<evidence type="ECO:0000313" key="11">
    <source>
        <dbReference type="Proteomes" id="UP000039324"/>
    </source>
</evidence>
<evidence type="ECO:0000313" key="10">
    <source>
        <dbReference type="EMBL" id="SPQ95807.1"/>
    </source>
</evidence>
<dbReference type="SMART" id="SM00739">
    <property type="entry name" value="KOW"/>
    <property type="match status" value="1"/>
</dbReference>
<comment type="similarity">
    <text evidence="2 7">Belongs to the universal ribosomal protein uL24 family.</text>
</comment>
<dbReference type="GO" id="GO:0006412">
    <property type="term" value="P:translation"/>
    <property type="evidence" value="ECO:0007669"/>
    <property type="project" value="InterPro"/>
</dbReference>
<keyword evidence="10" id="KW-0496">Mitochondrion</keyword>
<dbReference type="GO" id="GO:0003723">
    <property type="term" value="F:RNA binding"/>
    <property type="evidence" value="ECO:0007669"/>
    <property type="project" value="InterPro"/>
</dbReference>
<reference evidence="10 12" key="2">
    <citation type="submission" date="2018-03" db="EMBL/GenBank/DDBJ databases">
        <authorList>
            <person name="Fogelqvist J."/>
        </authorList>
    </citation>
    <scope>NUCLEOTIDE SEQUENCE [LARGE SCALE GENOMIC DNA]</scope>
</reference>
<keyword evidence="4 7" id="KW-0689">Ribosomal protein</keyword>
<dbReference type="EMBL" id="CDSF01000085">
    <property type="protein sequence ID" value="CEO98566.1"/>
    <property type="molecule type" value="Genomic_DNA"/>
</dbReference>
<organism evidence="9 11">
    <name type="scientific">Plasmodiophora brassicae</name>
    <name type="common">Clubroot disease agent</name>
    <dbReference type="NCBI Taxonomy" id="37360"/>
    <lineage>
        <taxon>Eukaryota</taxon>
        <taxon>Sar</taxon>
        <taxon>Rhizaria</taxon>
        <taxon>Endomyxa</taxon>
        <taxon>Phytomyxea</taxon>
        <taxon>Plasmodiophorida</taxon>
        <taxon>Plasmodiophoridae</taxon>
        <taxon>Plasmodiophora</taxon>
    </lineage>
</organism>
<dbReference type="InterPro" id="IPR005825">
    <property type="entry name" value="Ribosomal_uL24_CS"/>
</dbReference>
<dbReference type="STRING" id="37360.A0A0G4ITV2"/>
<dbReference type="InterPro" id="IPR003256">
    <property type="entry name" value="Ribosomal_uL24"/>
</dbReference>
<geneLocation type="mitochondrion" evidence="10"/>
<evidence type="ECO:0000256" key="4">
    <source>
        <dbReference type="ARBA" id="ARBA00022980"/>
    </source>
</evidence>
<keyword evidence="11" id="KW-1185">Reference proteome</keyword>
<dbReference type="Pfam" id="PF17136">
    <property type="entry name" value="ribosomal_L24"/>
    <property type="match status" value="1"/>
</dbReference>
<accession>A0A0G4ITV2</accession>
<evidence type="ECO:0000256" key="6">
    <source>
        <dbReference type="ARBA" id="ARBA00035282"/>
    </source>
</evidence>
<dbReference type="Proteomes" id="UP000290189">
    <property type="component" value="Unassembled WGS sequence"/>
</dbReference>
<dbReference type="InterPro" id="IPR057264">
    <property type="entry name" value="Ribosomal_uL24_C"/>
</dbReference>
<name>A0A0G4ITV2_PLABS</name>
<dbReference type="SUPFAM" id="SSF50104">
    <property type="entry name" value="Translation proteins SH3-like domain"/>
    <property type="match status" value="1"/>
</dbReference>
<evidence type="ECO:0000256" key="7">
    <source>
        <dbReference type="RuleBase" id="RU003477"/>
    </source>
</evidence>
<evidence type="ECO:0000313" key="9">
    <source>
        <dbReference type="EMBL" id="CEO98566.1"/>
    </source>
</evidence>
<evidence type="ECO:0000256" key="3">
    <source>
        <dbReference type="ARBA" id="ARBA00011838"/>
    </source>
</evidence>
<evidence type="ECO:0000256" key="5">
    <source>
        <dbReference type="ARBA" id="ARBA00023274"/>
    </source>
</evidence>
<evidence type="ECO:0000256" key="2">
    <source>
        <dbReference type="ARBA" id="ARBA00010618"/>
    </source>
</evidence>
<reference evidence="9 11" key="1">
    <citation type="submission" date="2015-02" db="EMBL/GenBank/DDBJ databases">
        <authorList>
            <person name="Chooi Y.-H."/>
        </authorList>
    </citation>
    <scope>NUCLEOTIDE SEQUENCE [LARGE SCALE GENOMIC DNA]</scope>
    <source>
        <strain evidence="9">E3</strain>
    </source>
</reference>
<keyword evidence="5 7" id="KW-0687">Ribonucleoprotein</keyword>
<dbReference type="AlphaFoldDB" id="A0A0G4ITV2"/>
<dbReference type="InterPro" id="IPR008991">
    <property type="entry name" value="Translation_prot_SH3-like_sf"/>
</dbReference>
<proteinExistence type="inferred from homology"/>
<dbReference type="PROSITE" id="PS01108">
    <property type="entry name" value="RIBOSOMAL_L24"/>
    <property type="match status" value="1"/>
</dbReference>
<dbReference type="InterPro" id="IPR014722">
    <property type="entry name" value="Rib_uL2_dom2"/>
</dbReference>
<dbReference type="PANTHER" id="PTHR12903">
    <property type="entry name" value="MITOCHONDRIAL RIBOSOMAL PROTEIN L24"/>
    <property type="match status" value="1"/>
</dbReference>
<dbReference type="GO" id="GO:0005840">
    <property type="term" value="C:ribosome"/>
    <property type="evidence" value="ECO:0007669"/>
    <property type="project" value="UniProtKB-KW"/>
</dbReference>
<dbReference type="GO" id="GO:1990904">
    <property type="term" value="C:ribonucleoprotein complex"/>
    <property type="evidence" value="ECO:0007669"/>
    <property type="project" value="UniProtKB-KW"/>
</dbReference>
<dbReference type="InterPro" id="IPR005824">
    <property type="entry name" value="KOW"/>
</dbReference>
<dbReference type="EMBL" id="OVEO01000004">
    <property type="protein sequence ID" value="SPQ95807.1"/>
    <property type="molecule type" value="Genomic_DNA"/>
</dbReference>
<dbReference type="HAMAP" id="MF_01326_B">
    <property type="entry name" value="Ribosomal_uL24_B"/>
    <property type="match status" value="1"/>
</dbReference>
<comment type="subunit">
    <text evidence="3">Part of the 50S ribosomal subunit.</text>
</comment>
<evidence type="ECO:0000313" key="12">
    <source>
        <dbReference type="Proteomes" id="UP000290189"/>
    </source>
</evidence>
<comment type="function">
    <text evidence="1">One of two assembly initiator proteins, it binds directly to the 5'-end of the 23S rRNA, where it nucleates assembly of the 50S subunit.</text>
</comment>
<dbReference type="OrthoDB" id="359154at2759"/>
<dbReference type="Gene3D" id="2.30.30.30">
    <property type="match status" value="1"/>
</dbReference>
<dbReference type="OMA" id="MASKPIN"/>
<dbReference type="GO" id="GO:0003735">
    <property type="term" value="F:structural constituent of ribosome"/>
    <property type="evidence" value="ECO:0007669"/>
    <property type="project" value="InterPro"/>
</dbReference>
<evidence type="ECO:0000259" key="8">
    <source>
        <dbReference type="SMART" id="SM00739"/>
    </source>
</evidence>
<dbReference type="Proteomes" id="UP000039324">
    <property type="component" value="Unassembled WGS sequence"/>
</dbReference>
<gene>
    <name evidence="9" type="ORF">PBRA_006680</name>
    <name evidence="10" type="ORF">PLBR_LOCUS3022</name>
</gene>
<dbReference type="InterPro" id="IPR041988">
    <property type="entry name" value="Ribosomal_uL24_KOW"/>
</dbReference>
<evidence type="ECO:0000256" key="1">
    <source>
        <dbReference type="ARBA" id="ARBA00004072"/>
    </source>
</evidence>
<dbReference type="NCBIfam" id="TIGR01079">
    <property type="entry name" value="rplX_bact"/>
    <property type="match status" value="1"/>
</dbReference>
<dbReference type="Pfam" id="PF00467">
    <property type="entry name" value="KOW"/>
    <property type="match status" value="1"/>
</dbReference>
<dbReference type="CDD" id="cd06089">
    <property type="entry name" value="KOW_RPL26"/>
    <property type="match status" value="1"/>
</dbReference>
<sequence>MASKPINFPALIRRVTRAARCRLPEPLKRWKILRGDNVLVISGRDKGKTGTVLEVLRDKHQVVVEGLNKNKRFIPRTDQSKGRIIDVESPLHVSNVQLIDPVSGKGTRVNWVKQETGVFERVTANSQSVIPRPAILAQRRKPKPEPTSKCTAPEVALLVTYVPPLV</sequence>
<feature type="domain" description="KOW" evidence="8">
    <location>
        <begin position="31"/>
        <end position="58"/>
    </location>
</feature>
<protein>
    <recommendedName>
        <fullName evidence="6">Large ribosomal subunit protein uL24c</fullName>
    </recommendedName>
</protein>